<evidence type="ECO:0000256" key="2">
    <source>
        <dbReference type="SAM" id="Phobius"/>
    </source>
</evidence>
<organism evidence="3 4">
    <name type="scientific">Amycolatopsis cihanbeyliensis</name>
    <dbReference type="NCBI Taxonomy" id="1128664"/>
    <lineage>
        <taxon>Bacteria</taxon>
        <taxon>Bacillati</taxon>
        <taxon>Actinomycetota</taxon>
        <taxon>Actinomycetes</taxon>
        <taxon>Pseudonocardiales</taxon>
        <taxon>Pseudonocardiaceae</taxon>
        <taxon>Amycolatopsis</taxon>
    </lineage>
</organism>
<dbReference type="Proteomes" id="UP000320876">
    <property type="component" value="Unassembled WGS sequence"/>
</dbReference>
<dbReference type="AlphaFoldDB" id="A0A542DCK1"/>
<name>A0A542DCK1_AMYCI</name>
<gene>
    <name evidence="3" type="ORF">FB471_0453</name>
</gene>
<sequence length="218" mass="23475">MGRHSRVEHPRRLDERTTTGSHRAVGRKARRRVAPWPIACVALVALLVLGWMGWNWADGLLNSRAQAQGSGCAEGEATVNVVVTPTAHQPVRTGAARWNEADTVVRAHCVHVVVRAESSERVLDALAGRSDLAAIGGQPAAWIPESSWWVTELTTSKPELIAAAPESIAHARSADYPFLGLSGENVDTVQKHAAQSFRAFLLEPAQQAAFEQVGLTAN</sequence>
<evidence type="ECO:0000313" key="3">
    <source>
        <dbReference type="EMBL" id="TQJ00802.1"/>
    </source>
</evidence>
<keyword evidence="2" id="KW-0812">Transmembrane</keyword>
<dbReference type="RefSeq" id="WP_141995690.1">
    <property type="nucleotide sequence ID" value="NZ_VFML01000001.1"/>
</dbReference>
<keyword evidence="4" id="KW-1185">Reference proteome</keyword>
<feature type="region of interest" description="Disordered" evidence="1">
    <location>
        <begin position="1"/>
        <end position="28"/>
    </location>
</feature>
<dbReference type="OrthoDB" id="5171781at2"/>
<proteinExistence type="predicted"/>
<protein>
    <recommendedName>
        <fullName evidence="5">Extracellular solute-binding protein</fullName>
    </recommendedName>
</protein>
<accession>A0A542DCK1</accession>
<comment type="caution">
    <text evidence="3">The sequence shown here is derived from an EMBL/GenBank/DDBJ whole genome shotgun (WGS) entry which is preliminary data.</text>
</comment>
<evidence type="ECO:0000256" key="1">
    <source>
        <dbReference type="SAM" id="MobiDB-lite"/>
    </source>
</evidence>
<evidence type="ECO:0008006" key="5">
    <source>
        <dbReference type="Google" id="ProtNLM"/>
    </source>
</evidence>
<reference evidence="3 4" key="1">
    <citation type="submission" date="2019-06" db="EMBL/GenBank/DDBJ databases">
        <title>Sequencing the genomes of 1000 actinobacteria strains.</title>
        <authorList>
            <person name="Klenk H.-P."/>
        </authorList>
    </citation>
    <scope>NUCLEOTIDE SEQUENCE [LARGE SCALE GENOMIC DNA]</scope>
    <source>
        <strain evidence="3 4">DSM 45679</strain>
    </source>
</reference>
<keyword evidence="2" id="KW-0472">Membrane</keyword>
<feature type="compositionally biased region" description="Basic and acidic residues" evidence="1">
    <location>
        <begin position="1"/>
        <end position="17"/>
    </location>
</feature>
<keyword evidence="2" id="KW-1133">Transmembrane helix</keyword>
<evidence type="ECO:0000313" key="4">
    <source>
        <dbReference type="Proteomes" id="UP000320876"/>
    </source>
</evidence>
<dbReference type="EMBL" id="VFML01000001">
    <property type="protein sequence ID" value="TQJ00802.1"/>
    <property type="molecule type" value="Genomic_DNA"/>
</dbReference>
<feature type="transmembrane region" description="Helical" evidence="2">
    <location>
        <begin position="33"/>
        <end position="54"/>
    </location>
</feature>